<accession>A0A2T4YLJ2</accession>
<dbReference type="InterPro" id="IPR027843">
    <property type="entry name" value="DUF4440"/>
</dbReference>
<proteinExistence type="predicted"/>
<dbReference type="SUPFAM" id="SSF54427">
    <property type="entry name" value="NTF2-like"/>
    <property type="match status" value="1"/>
</dbReference>
<feature type="chain" id="PRO_5015611150" evidence="1">
    <location>
        <begin position="17"/>
        <end position="140"/>
    </location>
</feature>
<feature type="signal peptide" evidence="1">
    <location>
        <begin position="1"/>
        <end position="16"/>
    </location>
</feature>
<dbReference type="InterPro" id="IPR011944">
    <property type="entry name" value="Steroid_delta5-4_isomerase"/>
</dbReference>
<evidence type="ECO:0000313" key="3">
    <source>
        <dbReference type="EMBL" id="PTM44132.1"/>
    </source>
</evidence>
<gene>
    <name evidence="3" type="ORF">C8J24_3405</name>
</gene>
<keyword evidence="1" id="KW-0732">Signal</keyword>
<organism evidence="3 4">
    <name type="scientific">Sphingomonas aerolata</name>
    <dbReference type="NCBI Taxonomy" id="185951"/>
    <lineage>
        <taxon>Bacteria</taxon>
        <taxon>Pseudomonadati</taxon>
        <taxon>Pseudomonadota</taxon>
        <taxon>Alphaproteobacteria</taxon>
        <taxon>Sphingomonadales</taxon>
        <taxon>Sphingomonadaceae</taxon>
        <taxon>Sphingomonas</taxon>
    </lineage>
</organism>
<dbReference type="Gene3D" id="3.10.450.50">
    <property type="match status" value="1"/>
</dbReference>
<evidence type="ECO:0000313" key="4">
    <source>
        <dbReference type="Proteomes" id="UP000240996"/>
    </source>
</evidence>
<feature type="domain" description="DUF4440" evidence="2">
    <location>
        <begin position="27"/>
        <end position="134"/>
    </location>
</feature>
<dbReference type="Pfam" id="PF14534">
    <property type="entry name" value="DUF4440"/>
    <property type="match status" value="1"/>
</dbReference>
<dbReference type="InterPro" id="IPR032710">
    <property type="entry name" value="NTF2-like_dom_sf"/>
</dbReference>
<evidence type="ECO:0000256" key="1">
    <source>
        <dbReference type="SAM" id="SignalP"/>
    </source>
</evidence>
<dbReference type="AlphaFoldDB" id="A0A2T4YLJ2"/>
<keyword evidence="4" id="KW-1185">Reference proteome</keyword>
<reference evidence="3 4" key="1">
    <citation type="submission" date="2018-04" db="EMBL/GenBank/DDBJ databases">
        <title>Genomic Encyclopedia of Type Strains, Phase III (KMG-III): the genomes of soil and plant-associated and newly described type strains.</title>
        <authorList>
            <person name="Whitman W."/>
        </authorList>
    </citation>
    <scope>NUCLEOTIDE SEQUENCE [LARGE SCALE GENOMIC DNA]</scope>
    <source>
        <strain evidence="3 4">NW12</strain>
    </source>
</reference>
<comment type="caution">
    <text evidence="3">The sequence shown here is derived from an EMBL/GenBank/DDBJ whole genome shotgun (WGS) entry which is preliminary data.</text>
</comment>
<name>A0A2T4YLJ2_9SPHN</name>
<dbReference type="Proteomes" id="UP000240996">
    <property type="component" value="Unassembled WGS sequence"/>
</dbReference>
<protein>
    <submittedName>
        <fullName evidence="3">Uncharacterized protein (TIGR02246 family)</fullName>
    </submittedName>
</protein>
<sequence length="140" mass="14440">MIVAVAAATAVTPVLAAPDRAPASVAIREAMAASAAGWNAGDLARFVAVYADDAVFVTPKGLVRGKAAITARYAPSFTGGGNTRGQLSFVPAELRGIDPTHALLVARWTLTGATSTETGMTTLLFERRGDAWKIVADHSS</sequence>
<dbReference type="EMBL" id="PZZN01000004">
    <property type="protein sequence ID" value="PTM44132.1"/>
    <property type="molecule type" value="Genomic_DNA"/>
</dbReference>
<dbReference type="NCBIfam" id="TIGR02246">
    <property type="entry name" value="SgcJ/EcaC family oxidoreductase"/>
    <property type="match status" value="1"/>
</dbReference>
<evidence type="ECO:0000259" key="2">
    <source>
        <dbReference type="Pfam" id="PF14534"/>
    </source>
</evidence>